<feature type="transmembrane region" description="Helical" evidence="7">
    <location>
        <begin position="444"/>
        <end position="465"/>
    </location>
</feature>
<dbReference type="GO" id="GO:0005886">
    <property type="term" value="C:plasma membrane"/>
    <property type="evidence" value="ECO:0007669"/>
    <property type="project" value="UniProtKB-SubCell"/>
</dbReference>
<dbReference type="InterPro" id="IPR002293">
    <property type="entry name" value="AA/rel_permease1"/>
</dbReference>
<dbReference type="EMBL" id="JADCKB010000009">
    <property type="protein sequence ID" value="MBE5039935.1"/>
    <property type="molecule type" value="Genomic_DNA"/>
</dbReference>
<name>A0A9D5M3H9_9FIRM</name>
<evidence type="ECO:0000313" key="8">
    <source>
        <dbReference type="EMBL" id="MBE5039935.1"/>
    </source>
</evidence>
<dbReference type="InterPro" id="IPR050367">
    <property type="entry name" value="APC_superfamily"/>
</dbReference>
<feature type="transmembrane region" description="Helical" evidence="7">
    <location>
        <begin position="417"/>
        <end position="438"/>
    </location>
</feature>
<dbReference type="PANTHER" id="PTHR42770">
    <property type="entry name" value="AMINO ACID TRANSPORTER-RELATED"/>
    <property type="match status" value="1"/>
</dbReference>
<evidence type="ECO:0000313" key="9">
    <source>
        <dbReference type="Proteomes" id="UP000806542"/>
    </source>
</evidence>
<evidence type="ECO:0000256" key="2">
    <source>
        <dbReference type="ARBA" id="ARBA00022448"/>
    </source>
</evidence>
<feature type="transmembrane region" description="Helical" evidence="7">
    <location>
        <begin position="293"/>
        <end position="314"/>
    </location>
</feature>
<keyword evidence="6 7" id="KW-0472">Membrane</keyword>
<dbReference type="Pfam" id="PF13520">
    <property type="entry name" value="AA_permease_2"/>
    <property type="match status" value="1"/>
</dbReference>
<dbReference type="AlphaFoldDB" id="A0A9D5M3H9"/>
<feature type="transmembrane region" description="Helical" evidence="7">
    <location>
        <begin position="241"/>
        <end position="263"/>
    </location>
</feature>
<evidence type="ECO:0000256" key="1">
    <source>
        <dbReference type="ARBA" id="ARBA00004651"/>
    </source>
</evidence>
<dbReference type="PIRSF" id="PIRSF006060">
    <property type="entry name" value="AA_transporter"/>
    <property type="match status" value="1"/>
</dbReference>
<dbReference type="GO" id="GO:0022857">
    <property type="term" value="F:transmembrane transporter activity"/>
    <property type="evidence" value="ECO:0007669"/>
    <property type="project" value="InterPro"/>
</dbReference>
<dbReference type="Proteomes" id="UP000806542">
    <property type="component" value="Unassembled WGS sequence"/>
</dbReference>
<feature type="transmembrane region" description="Helical" evidence="7">
    <location>
        <begin position="374"/>
        <end position="396"/>
    </location>
</feature>
<evidence type="ECO:0000256" key="7">
    <source>
        <dbReference type="SAM" id="Phobius"/>
    </source>
</evidence>
<dbReference type="RefSeq" id="WP_226392486.1">
    <property type="nucleotide sequence ID" value="NZ_JADCKB010000009.1"/>
</dbReference>
<feature type="transmembrane region" description="Helical" evidence="7">
    <location>
        <begin position="12"/>
        <end position="37"/>
    </location>
</feature>
<organism evidence="8 9">
    <name type="scientific">Ructibacterium gallinarum</name>
    <dbReference type="NCBI Taxonomy" id="2779355"/>
    <lineage>
        <taxon>Bacteria</taxon>
        <taxon>Bacillati</taxon>
        <taxon>Bacillota</taxon>
        <taxon>Clostridia</taxon>
        <taxon>Eubacteriales</taxon>
        <taxon>Oscillospiraceae</taxon>
        <taxon>Ructibacterium</taxon>
    </lineage>
</organism>
<evidence type="ECO:0000256" key="4">
    <source>
        <dbReference type="ARBA" id="ARBA00022692"/>
    </source>
</evidence>
<accession>A0A9D5M3H9</accession>
<evidence type="ECO:0000256" key="3">
    <source>
        <dbReference type="ARBA" id="ARBA00022475"/>
    </source>
</evidence>
<keyword evidence="3" id="KW-1003">Cell membrane</keyword>
<feature type="transmembrane region" description="Helical" evidence="7">
    <location>
        <begin position="202"/>
        <end position="220"/>
    </location>
</feature>
<keyword evidence="9" id="KW-1185">Reference proteome</keyword>
<gene>
    <name evidence="8" type="ORF">INF28_05595</name>
</gene>
<feature type="transmembrane region" description="Helical" evidence="7">
    <location>
        <begin position="43"/>
        <end position="66"/>
    </location>
</feature>
<evidence type="ECO:0000256" key="5">
    <source>
        <dbReference type="ARBA" id="ARBA00022989"/>
    </source>
</evidence>
<dbReference type="Gene3D" id="1.20.1740.10">
    <property type="entry name" value="Amino acid/polyamine transporter I"/>
    <property type="match status" value="1"/>
</dbReference>
<protein>
    <submittedName>
        <fullName evidence="8">Amino acid permease</fullName>
    </submittedName>
</protein>
<comment type="subcellular location">
    <subcellularLocation>
        <location evidence="1">Cell membrane</location>
        <topology evidence="1">Multi-pass membrane protein</topology>
    </subcellularLocation>
</comment>
<dbReference type="PANTHER" id="PTHR42770:SF15">
    <property type="entry name" value="GLUTAMATE_GAMMA-AMINOBUTYRATE ANTIPORTER-RELATED"/>
    <property type="match status" value="1"/>
</dbReference>
<comment type="caution">
    <text evidence="8">The sequence shown here is derived from an EMBL/GenBank/DDBJ whole genome shotgun (WGS) entry which is preliminary data.</text>
</comment>
<proteinExistence type="predicted"/>
<keyword evidence="2" id="KW-0813">Transport</keyword>
<sequence length="474" mass="52588">MKKEANNEKKIMWYTLALMAFSTVWGFGNVINGFAVYGGLRSIVPWIMVFVLYFVPYALMVGELGSAFRNAEGGVSSWVHETIGPRMAFYAGWTYWIVHMPYISQKPTTALIAAGWVIFGDGRVSQISAATLHLGGLVLFSLCLYMASRGLSWIKKIASAAGTSMFVMSILFILMMLAAPAVTSGQGIQPITWSWDSFRPSFDLKFWMNMSILILAVGGCEKISPYVNKMKDPGHGFPKGMIALAVMVMICAVLGTLALGMIVDSSNIPDDFMTNGAYFAFQKVGEFYGVGNLLMIIYAIAYFIGQVSVIIVSIDAPLRILLDSADSSYIPPVLMKKNKYGVYINGYWLIAIIVSILLILPVFGIGSVNQIVKYLIRLNAICMPLRYLWVFAAYVAMRRRDCWDPAYRFVKNRWLGMAAGAWCFVLTAYSCISGILNAESAFELFMNILTPFILLGLGFLLPLAARRKQQQSIK</sequence>
<keyword evidence="4 7" id="KW-0812">Transmembrane</keyword>
<feature type="transmembrane region" description="Helical" evidence="7">
    <location>
        <begin position="157"/>
        <end position="182"/>
    </location>
</feature>
<feature type="transmembrane region" description="Helical" evidence="7">
    <location>
        <begin position="124"/>
        <end position="145"/>
    </location>
</feature>
<reference evidence="8" key="1">
    <citation type="submission" date="2020-10" db="EMBL/GenBank/DDBJ databases">
        <title>ChiBAC.</title>
        <authorList>
            <person name="Zenner C."/>
            <person name="Hitch T.C.A."/>
            <person name="Clavel T."/>
        </authorList>
    </citation>
    <scope>NUCLEOTIDE SEQUENCE</scope>
    <source>
        <strain evidence="8">DSM 107454</strain>
    </source>
</reference>
<evidence type="ECO:0000256" key="6">
    <source>
        <dbReference type="ARBA" id="ARBA00023136"/>
    </source>
</evidence>
<feature type="transmembrane region" description="Helical" evidence="7">
    <location>
        <begin position="346"/>
        <end position="368"/>
    </location>
</feature>
<keyword evidence="5 7" id="KW-1133">Transmembrane helix</keyword>